<dbReference type="OrthoDB" id="446113at2759"/>
<organism evidence="7 8">
    <name type="scientific">Laodelphax striatellus</name>
    <name type="common">Small brown planthopper</name>
    <name type="synonym">Delphax striatella</name>
    <dbReference type="NCBI Taxonomy" id="195883"/>
    <lineage>
        <taxon>Eukaryota</taxon>
        <taxon>Metazoa</taxon>
        <taxon>Ecdysozoa</taxon>
        <taxon>Arthropoda</taxon>
        <taxon>Hexapoda</taxon>
        <taxon>Insecta</taxon>
        <taxon>Pterygota</taxon>
        <taxon>Neoptera</taxon>
        <taxon>Paraneoptera</taxon>
        <taxon>Hemiptera</taxon>
        <taxon>Auchenorrhyncha</taxon>
        <taxon>Fulgoroidea</taxon>
        <taxon>Delphacidae</taxon>
        <taxon>Criomorphinae</taxon>
        <taxon>Laodelphax</taxon>
    </lineage>
</organism>
<comment type="similarity">
    <text evidence="1">Belongs to the RRM TRSPAP family.</text>
</comment>
<dbReference type="STRING" id="195883.A0A482XBC2"/>
<accession>A0A482XBC2</accession>
<evidence type="ECO:0000256" key="3">
    <source>
        <dbReference type="ARBA" id="ARBA00033477"/>
    </source>
</evidence>
<reference evidence="7 8" key="1">
    <citation type="journal article" date="2017" name="Gigascience">
        <title>Genome sequence of the small brown planthopper, Laodelphax striatellus.</title>
        <authorList>
            <person name="Zhu J."/>
            <person name="Jiang F."/>
            <person name="Wang X."/>
            <person name="Yang P."/>
            <person name="Bao Y."/>
            <person name="Zhao W."/>
            <person name="Wang W."/>
            <person name="Lu H."/>
            <person name="Wang Q."/>
            <person name="Cui N."/>
            <person name="Li J."/>
            <person name="Chen X."/>
            <person name="Luo L."/>
            <person name="Yu J."/>
            <person name="Kang L."/>
            <person name="Cui F."/>
        </authorList>
    </citation>
    <scope>NUCLEOTIDE SEQUENCE [LARGE SCALE GENOMIC DNA]</scope>
    <source>
        <strain evidence="7">Lst14</strain>
    </source>
</reference>
<dbReference type="PANTHER" id="PTHR37457:SF3">
    <property type="entry name" value="TRNA SELENOCYSTEINE-ASSOCIATED PROTEIN 1"/>
    <property type="match status" value="1"/>
</dbReference>
<dbReference type="Pfam" id="PF17654">
    <property type="entry name" value="Trnau1ap"/>
    <property type="match status" value="1"/>
</dbReference>
<evidence type="ECO:0000313" key="7">
    <source>
        <dbReference type="EMBL" id="RZF42768.1"/>
    </source>
</evidence>
<dbReference type="Pfam" id="PF00076">
    <property type="entry name" value="RRM_1"/>
    <property type="match status" value="2"/>
</dbReference>
<dbReference type="InterPro" id="IPR040434">
    <property type="entry name" value="TSAP1"/>
</dbReference>
<dbReference type="GO" id="GO:0003723">
    <property type="term" value="F:RNA binding"/>
    <property type="evidence" value="ECO:0007669"/>
    <property type="project" value="UniProtKB-UniRule"/>
</dbReference>
<keyword evidence="2 4" id="KW-0694">RNA-binding</keyword>
<dbReference type="InterPro" id="IPR035979">
    <property type="entry name" value="RBD_domain_sf"/>
</dbReference>
<evidence type="ECO:0000256" key="4">
    <source>
        <dbReference type="PROSITE-ProRule" id="PRU00176"/>
    </source>
</evidence>
<dbReference type="PANTHER" id="PTHR37457">
    <property type="entry name" value="TRNA SELENOCYSTEINE 1-ASSOCIATED PROTEIN 1-RELATED"/>
    <property type="match status" value="1"/>
</dbReference>
<evidence type="ECO:0000256" key="1">
    <source>
        <dbReference type="ARBA" id="ARBA00008920"/>
    </source>
</evidence>
<protein>
    <recommendedName>
        <fullName evidence="3">tRNA selenocysteine-associated protein 1</fullName>
    </recommendedName>
</protein>
<dbReference type="EMBL" id="QKKF02014409">
    <property type="protein sequence ID" value="RZF42768.1"/>
    <property type="molecule type" value="Genomic_DNA"/>
</dbReference>
<name>A0A482XBC2_LAOST</name>
<proteinExistence type="inferred from homology"/>
<comment type="caution">
    <text evidence="7">The sequence shown here is derived from an EMBL/GenBank/DDBJ whole genome shotgun (WGS) entry which is preliminary data.</text>
</comment>
<dbReference type="InParanoid" id="A0A482XBC2"/>
<sequence length="290" mass="32658">MSSDTLSNRDVWMGGILKPYMTETFVLTAFLKMGLKPISVKINKKKRPGEPPGFCYVRFSSEEEAKKALAELNGKIIPNSVPPARFFLNRPTVVKNAIPKYSVWLVDLSQDCGDSTLLKAFTSRYQSVVQAKVILDMTGYSRGIGHVKFSSEDEQKHCLKNMNGFKGLGSRPLKVTATLPQALWQPASSSSGNNSGTSQDPPTNQIERSYWQNYAAWQNSSRDSIHSNFAAELTTLNIIDTVVQKEDELDLIEHNTKVDIDSWNKEMIQRDYNLWDALECSKWLPLNTID</sequence>
<dbReference type="SUPFAM" id="SSF54928">
    <property type="entry name" value="RNA-binding domain, RBD"/>
    <property type="match status" value="1"/>
</dbReference>
<dbReference type="FunCoup" id="A0A482XBC2">
    <property type="interactions" value="1552"/>
</dbReference>
<dbReference type="InterPro" id="IPR041085">
    <property type="entry name" value="TSAP1_C"/>
</dbReference>
<gene>
    <name evidence="7" type="ORF">LSTR_LSTR013357</name>
</gene>
<dbReference type="InterPro" id="IPR012677">
    <property type="entry name" value="Nucleotide-bd_a/b_plait_sf"/>
</dbReference>
<dbReference type="SMR" id="A0A482XBC2"/>
<keyword evidence="8" id="KW-1185">Reference proteome</keyword>
<feature type="region of interest" description="Disordered" evidence="5">
    <location>
        <begin position="185"/>
        <end position="205"/>
    </location>
</feature>
<dbReference type="InterPro" id="IPR000504">
    <property type="entry name" value="RRM_dom"/>
</dbReference>
<evidence type="ECO:0000313" key="8">
    <source>
        <dbReference type="Proteomes" id="UP000291343"/>
    </source>
</evidence>
<dbReference type="FunFam" id="3.30.70.330:FF:000159">
    <property type="entry name" value="tRNA selenocysteine 1-associated protein 1"/>
    <property type="match status" value="1"/>
</dbReference>
<dbReference type="Proteomes" id="UP000291343">
    <property type="component" value="Unassembled WGS sequence"/>
</dbReference>
<evidence type="ECO:0000256" key="2">
    <source>
        <dbReference type="ARBA" id="ARBA00022884"/>
    </source>
</evidence>
<evidence type="ECO:0000256" key="5">
    <source>
        <dbReference type="SAM" id="MobiDB-lite"/>
    </source>
</evidence>
<dbReference type="AlphaFoldDB" id="A0A482XBC2"/>
<evidence type="ECO:0000259" key="6">
    <source>
        <dbReference type="PROSITE" id="PS50102"/>
    </source>
</evidence>
<dbReference type="PROSITE" id="PS50102">
    <property type="entry name" value="RRM"/>
    <property type="match status" value="2"/>
</dbReference>
<feature type="domain" description="RRM" evidence="6">
    <location>
        <begin position="101"/>
        <end position="180"/>
    </location>
</feature>
<feature type="compositionally biased region" description="Low complexity" evidence="5">
    <location>
        <begin position="188"/>
        <end position="198"/>
    </location>
</feature>
<dbReference type="Gene3D" id="3.30.70.330">
    <property type="match status" value="2"/>
</dbReference>
<feature type="domain" description="RRM" evidence="6">
    <location>
        <begin position="9"/>
        <end position="99"/>
    </location>
</feature>
<dbReference type="SMART" id="SM00360">
    <property type="entry name" value="RRM"/>
    <property type="match status" value="2"/>
</dbReference>